<evidence type="ECO:0000256" key="4">
    <source>
        <dbReference type="ARBA" id="ARBA00022679"/>
    </source>
</evidence>
<feature type="domain" description="Glycosyltransferase RgtA/B/C/D-like" evidence="10">
    <location>
        <begin position="223"/>
        <end position="375"/>
    </location>
</feature>
<keyword evidence="5 9" id="KW-0812">Transmembrane</keyword>
<evidence type="ECO:0000256" key="8">
    <source>
        <dbReference type="SAM" id="MobiDB-lite"/>
    </source>
</evidence>
<feature type="compositionally biased region" description="Gly residues" evidence="8">
    <location>
        <begin position="129"/>
        <end position="138"/>
    </location>
</feature>
<reference evidence="11 12" key="1">
    <citation type="journal article" date="2019" name="Nat. Microbiol.">
        <title>Mediterranean grassland soil C-N compound turnover is dependent on rainfall and depth, and is mediated by genomically divergent microorganisms.</title>
        <authorList>
            <person name="Diamond S."/>
            <person name="Andeer P.F."/>
            <person name="Li Z."/>
            <person name="Crits-Christoph A."/>
            <person name="Burstein D."/>
            <person name="Anantharaman K."/>
            <person name="Lane K.R."/>
            <person name="Thomas B.C."/>
            <person name="Pan C."/>
            <person name="Northen T.R."/>
            <person name="Banfield J.F."/>
        </authorList>
    </citation>
    <scope>NUCLEOTIDE SEQUENCE [LARGE SCALE GENOMIC DNA]</scope>
    <source>
        <strain evidence="11">WS_1</strain>
    </source>
</reference>
<dbReference type="GO" id="GO:0005886">
    <property type="term" value="C:plasma membrane"/>
    <property type="evidence" value="ECO:0007669"/>
    <property type="project" value="UniProtKB-SubCell"/>
</dbReference>
<sequence>MRARDPRLRDLHAEYPRPERRRGRQVAQPPSGDRGSQPRLRGPRQGDPARARRHRRGGGRAPDRGPLRSRERHLRRPAVAVPRAVPGARESTPTDRGGRGPHALSRSSKRTSPSREKRGGASGSRDGRGGTSGSGPLGLPGAWTPASVGTSRRADVLVERAAIALILLYGIYWGIRAFTVHLLGNYAVETDFYWKYGPAAAALKEGRVLIEHFDSKGWGYPLVVAGVSRLGLDLFRAGQIIALLSACVGSFCVFRIHRRLLGSALALLSLLLLLSNYTFLSSTYEVGTDMFFFAILTASIALLLGPAHPGWRAIAASGLLAGWAFTTRYNGLMLLPASVIALLRLLDPERPFGMRLRRAALWTAGFLVAAAPWLYVNWAHTGNPLTNSNYTNVGFAVFGEGNWERFFYGSDRKIHSLADVILLDPARFARVMLTNVVIHLKRNLTELMPLPWGIFTVAGLLLVALRWRTRLWGAYLLFGGLYFISLVPVFYGTRFGLPMIPFYASLAVAVFQWEKVASWVSGMERRFPVRIFVFLLSWVPGALSAYAFADDLRNPESIQAGPYETLEAAAYLREHARGETLLARKPHVAFVSGLRFAPIPQVDSPQALHETARQAHARYLLVSGAEVGLRAALRPFAEPDARIPGFRRVFESQGALVYEVLPDSSATAPAPGAPSESPGGVAPAPRPRP</sequence>
<keyword evidence="3" id="KW-0328">Glycosyltransferase</keyword>
<evidence type="ECO:0000256" key="5">
    <source>
        <dbReference type="ARBA" id="ARBA00022692"/>
    </source>
</evidence>
<name>A0A538SBY7_UNCEI</name>
<feature type="region of interest" description="Disordered" evidence="8">
    <location>
        <begin position="1"/>
        <end position="147"/>
    </location>
</feature>
<dbReference type="PANTHER" id="PTHR33908:SF11">
    <property type="entry name" value="MEMBRANE PROTEIN"/>
    <property type="match status" value="1"/>
</dbReference>
<dbReference type="GO" id="GO:0009103">
    <property type="term" value="P:lipopolysaccharide biosynthetic process"/>
    <property type="evidence" value="ECO:0007669"/>
    <property type="project" value="UniProtKB-ARBA"/>
</dbReference>
<dbReference type="InterPro" id="IPR038731">
    <property type="entry name" value="RgtA/B/C-like"/>
</dbReference>
<dbReference type="EMBL" id="VBOR01000064">
    <property type="protein sequence ID" value="TMQ48877.1"/>
    <property type="molecule type" value="Genomic_DNA"/>
</dbReference>
<comment type="subcellular location">
    <subcellularLocation>
        <location evidence="1">Cell membrane</location>
        <topology evidence="1">Multi-pass membrane protein</topology>
    </subcellularLocation>
</comment>
<evidence type="ECO:0000256" key="6">
    <source>
        <dbReference type="ARBA" id="ARBA00022989"/>
    </source>
</evidence>
<dbReference type="Pfam" id="PF13231">
    <property type="entry name" value="PMT_2"/>
    <property type="match status" value="1"/>
</dbReference>
<dbReference type="Proteomes" id="UP000316292">
    <property type="component" value="Unassembled WGS sequence"/>
</dbReference>
<feature type="transmembrane region" description="Helical" evidence="9">
    <location>
        <begin position="261"/>
        <end position="280"/>
    </location>
</feature>
<evidence type="ECO:0000259" key="10">
    <source>
        <dbReference type="Pfam" id="PF13231"/>
    </source>
</evidence>
<feature type="region of interest" description="Disordered" evidence="8">
    <location>
        <begin position="664"/>
        <end position="689"/>
    </location>
</feature>
<accession>A0A538SBY7</accession>
<feature type="transmembrane region" description="Helical" evidence="9">
    <location>
        <begin position="359"/>
        <end position="376"/>
    </location>
</feature>
<gene>
    <name evidence="11" type="ORF">E6K71_06370</name>
</gene>
<feature type="compositionally biased region" description="Basic and acidic residues" evidence="8">
    <location>
        <begin position="1"/>
        <end position="18"/>
    </location>
</feature>
<evidence type="ECO:0000313" key="12">
    <source>
        <dbReference type="Proteomes" id="UP000316292"/>
    </source>
</evidence>
<dbReference type="PANTHER" id="PTHR33908">
    <property type="entry name" value="MANNOSYLTRANSFERASE YKCB-RELATED"/>
    <property type="match status" value="1"/>
</dbReference>
<protein>
    <submittedName>
        <fullName evidence="11">Glycosyltransferase family 39 protein</fullName>
    </submittedName>
</protein>
<evidence type="ECO:0000256" key="1">
    <source>
        <dbReference type="ARBA" id="ARBA00004651"/>
    </source>
</evidence>
<keyword evidence="2" id="KW-1003">Cell membrane</keyword>
<dbReference type="InterPro" id="IPR050297">
    <property type="entry name" value="LipidA_mod_glycosyltrf_83"/>
</dbReference>
<feature type="transmembrane region" description="Helical" evidence="9">
    <location>
        <begin position="447"/>
        <end position="465"/>
    </location>
</feature>
<feature type="transmembrane region" description="Helical" evidence="9">
    <location>
        <begin position="497"/>
        <end position="517"/>
    </location>
</feature>
<proteinExistence type="predicted"/>
<evidence type="ECO:0000256" key="9">
    <source>
        <dbReference type="SAM" id="Phobius"/>
    </source>
</evidence>
<feature type="compositionally biased region" description="Low complexity" evidence="8">
    <location>
        <begin position="77"/>
        <end position="86"/>
    </location>
</feature>
<keyword evidence="6 9" id="KW-1133">Transmembrane helix</keyword>
<feature type="transmembrane region" description="Helical" evidence="9">
    <location>
        <begin position="529"/>
        <end position="549"/>
    </location>
</feature>
<keyword evidence="7 9" id="KW-0472">Membrane</keyword>
<dbReference type="GO" id="GO:0016763">
    <property type="term" value="F:pentosyltransferase activity"/>
    <property type="evidence" value="ECO:0007669"/>
    <property type="project" value="TreeGrafter"/>
</dbReference>
<organism evidence="11 12">
    <name type="scientific">Eiseniibacteriota bacterium</name>
    <dbReference type="NCBI Taxonomy" id="2212470"/>
    <lineage>
        <taxon>Bacteria</taxon>
        <taxon>Candidatus Eiseniibacteriota</taxon>
    </lineage>
</organism>
<feature type="transmembrane region" description="Helical" evidence="9">
    <location>
        <begin position="157"/>
        <end position="175"/>
    </location>
</feature>
<feature type="transmembrane region" description="Helical" evidence="9">
    <location>
        <begin position="472"/>
        <end position="491"/>
    </location>
</feature>
<keyword evidence="4 11" id="KW-0808">Transferase</keyword>
<comment type="caution">
    <text evidence="11">The sequence shown here is derived from an EMBL/GenBank/DDBJ whole genome shotgun (WGS) entry which is preliminary data.</text>
</comment>
<dbReference type="AlphaFoldDB" id="A0A538SBY7"/>
<evidence type="ECO:0000256" key="3">
    <source>
        <dbReference type="ARBA" id="ARBA00022676"/>
    </source>
</evidence>
<feature type="transmembrane region" description="Helical" evidence="9">
    <location>
        <begin position="234"/>
        <end position="254"/>
    </location>
</feature>
<evidence type="ECO:0000313" key="11">
    <source>
        <dbReference type="EMBL" id="TMQ48877.1"/>
    </source>
</evidence>
<feature type="compositionally biased region" description="Low complexity" evidence="8">
    <location>
        <begin position="664"/>
        <end position="683"/>
    </location>
</feature>
<evidence type="ECO:0000256" key="2">
    <source>
        <dbReference type="ARBA" id="ARBA00022475"/>
    </source>
</evidence>
<feature type="transmembrane region" description="Helical" evidence="9">
    <location>
        <begin position="286"/>
        <end position="304"/>
    </location>
</feature>
<evidence type="ECO:0000256" key="7">
    <source>
        <dbReference type="ARBA" id="ARBA00023136"/>
    </source>
</evidence>